<keyword evidence="2" id="KW-1185">Reference proteome</keyword>
<name>A0ABV7Z7K3_9DEIO</name>
<accession>A0ABV7Z7K3</accession>
<gene>
    <name evidence="1" type="ORF">ACFOSB_09165</name>
</gene>
<proteinExistence type="predicted"/>
<dbReference type="EMBL" id="JBHRZG010000009">
    <property type="protein sequence ID" value="MFC3833024.1"/>
    <property type="molecule type" value="Genomic_DNA"/>
</dbReference>
<evidence type="ECO:0000313" key="1">
    <source>
        <dbReference type="EMBL" id="MFC3833024.1"/>
    </source>
</evidence>
<evidence type="ECO:0000313" key="2">
    <source>
        <dbReference type="Proteomes" id="UP001595803"/>
    </source>
</evidence>
<comment type="caution">
    <text evidence="1">The sequence shown here is derived from an EMBL/GenBank/DDBJ whole genome shotgun (WGS) entry which is preliminary data.</text>
</comment>
<reference evidence="2" key="1">
    <citation type="journal article" date="2019" name="Int. J. Syst. Evol. Microbiol.">
        <title>The Global Catalogue of Microorganisms (GCM) 10K type strain sequencing project: providing services to taxonomists for standard genome sequencing and annotation.</title>
        <authorList>
            <consortium name="The Broad Institute Genomics Platform"/>
            <consortium name="The Broad Institute Genome Sequencing Center for Infectious Disease"/>
            <person name="Wu L."/>
            <person name="Ma J."/>
        </authorList>
    </citation>
    <scope>NUCLEOTIDE SEQUENCE [LARGE SCALE GENOMIC DNA]</scope>
    <source>
        <strain evidence="2">CCTCC AB 2017081</strain>
    </source>
</reference>
<protein>
    <submittedName>
        <fullName evidence="1">Uncharacterized protein</fullName>
    </submittedName>
</protein>
<dbReference type="Proteomes" id="UP001595803">
    <property type="component" value="Unassembled WGS sequence"/>
</dbReference>
<organism evidence="1 2">
    <name type="scientific">Deinococcus rufus</name>
    <dbReference type="NCBI Taxonomy" id="2136097"/>
    <lineage>
        <taxon>Bacteria</taxon>
        <taxon>Thermotogati</taxon>
        <taxon>Deinococcota</taxon>
        <taxon>Deinococci</taxon>
        <taxon>Deinococcales</taxon>
        <taxon>Deinococcaceae</taxon>
        <taxon>Deinococcus</taxon>
    </lineage>
</organism>
<dbReference type="RefSeq" id="WP_322474744.1">
    <property type="nucleotide sequence ID" value="NZ_JBHRZG010000009.1"/>
</dbReference>
<sequence length="95" mass="10189">MSPNTLRAVAAARQLSPHPVDWIGTWVMGADGLAQPESADLPVWQRARAQALVSADTVLITVGHSTERLVVRAWVEDDEPPRALEVVWAQAGGAP</sequence>